<dbReference type="AlphaFoldDB" id="D6ZBU2"/>
<sequence>MAKKVTVTIIDDVDGQSVAAETVSFGLDGVSYTIDLSDKNAKKLRDVLEPWISSATKVGGRRKSGVSPAKVAAKVDKEQLGPIREWARANGYEVSPRGRVPQHIIDAYNAKER</sequence>
<dbReference type="InterPro" id="IPR036625">
    <property type="entry name" value="E3-bd_dom_sf"/>
</dbReference>
<protein>
    <submittedName>
        <fullName evidence="4">Lsr2</fullName>
    </submittedName>
</protein>
<feature type="domain" description="Lsr2 dimerization" evidence="2">
    <location>
        <begin position="1"/>
        <end position="59"/>
    </location>
</feature>
<dbReference type="InterPro" id="IPR055370">
    <property type="entry name" value="Lsr2_DNA-bd"/>
</dbReference>
<evidence type="ECO:0000259" key="2">
    <source>
        <dbReference type="Pfam" id="PF11774"/>
    </source>
</evidence>
<keyword evidence="1" id="KW-0238">DNA-binding</keyword>
<evidence type="ECO:0000313" key="4">
    <source>
        <dbReference type="EMBL" id="ADG96919.1"/>
    </source>
</evidence>
<keyword evidence="5" id="KW-1185">Reference proteome</keyword>
<dbReference type="Pfam" id="PF11774">
    <property type="entry name" value="Lsr2"/>
    <property type="match status" value="1"/>
</dbReference>
<dbReference type="GO" id="GO:0016746">
    <property type="term" value="F:acyltransferase activity"/>
    <property type="evidence" value="ECO:0007669"/>
    <property type="project" value="InterPro"/>
</dbReference>
<dbReference type="KEGG" id="srt:Srot_0432"/>
<dbReference type="STRING" id="640132.Srot_0432"/>
<evidence type="ECO:0000259" key="3">
    <source>
        <dbReference type="Pfam" id="PF23359"/>
    </source>
</evidence>
<dbReference type="Gene3D" id="3.30.60.230">
    <property type="entry name" value="Lsr2, dimerization domain"/>
    <property type="match status" value="1"/>
</dbReference>
<dbReference type="Gene3D" id="4.10.320.10">
    <property type="entry name" value="E3-binding domain"/>
    <property type="match status" value="1"/>
</dbReference>
<accession>D6ZBU2</accession>
<dbReference type="eggNOG" id="ENOG5032RKK">
    <property type="taxonomic scope" value="Bacteria"/>
</dbReference>
<dbReference type="RefSeq" id="WP_013137375.1">
    <property type="nucleotide sequence ID" value="NC_014168.1"/>
</dbReference>
<evidence type="ECO:0000313" key="5">
    <source>
        <dbReference type="Proteomes" id="UP000002247"/>
    </source>
</evidence>
<dbReference type="InterPro" id="IPR024412">
    <property type="entry name" value="Lsr2_dim_dom"/>
</dbReference>
<reference evidence="4 5" key="1">
    <citation type="journal article" date="2010" name="Stand. Genomic Sci.">
        <title>Complete genome sequence of Segniliparus rotundus type strain (CDC 1076).</title>
        <authorList>
            <person name="Sikorski J."/>
            <person name="Lapidus A."/>
            <person name="Copeland A."/>
            <person name="Misra M."/>
            <person name="Glavina Del Rio T."/>
            <person name="Nolan M."/>
            <person name="Lucas S."/>
            <person name="Chen F."/>
            <person name="Tice H."/>
            <person name="Cheng J.F."/>
            <person name="Jando M."/>
            <person name="Schneider S."/>
            <person name="Bruce D."/>
            <person name="Goodwin L."/>
            <person name="Pitluck S."/>
            <person name="Liolios K."/>
            <person name="Mikhailova N."/>
            <person name="Pati A."/>
            <person name="Ivanova N."/>
            <person name="Mavromatis K."/>
            <person name="Chen A."/>
            <person name="Palaniappan K."/>
            <person name="Chertkov O."/>
            <person name="Land M."/>
            <person name="Hauser L."/>
            <person name="Chang Y.J."/>
            <person name="Jeffries C.D."/>
            <person name="Brettin T."/>
            <person name="Detter J.C."/>
            <person name="Han C."/>
            <person name="Rohde M."/>
            <person name="Goker M."/>
            <person name="Bristow J."/>
            <person name="Eisen J.A."/>
            <person name="Markowitz V."/>
            <person name="Hugenholtz P."/>
            <person name="Kyrpides N.C."/>
            <person name="Klenk H.P."/>
        </authorList>
    </citation>
    <scope>NUCLEOTIDE SEQUENCE [LARGE SCALE GENOMIC DNA]</scope>
    <source>
        <strain evidence="5">ATCC BAA-972 / CDC 1076 / CIP 108378 / DSM 44985 / JCM 13578</strain>
    </source>
</reference>
<dbReference type="HOGENOM" id="CLU_139818_0_0_11"/>
<dbReference type="OrthoDB" id="4113332at2"/>
<name>D6ZBU2_SEGRD</name>
<dbReference type="EMBL" id="CP001958">
    <property type="protein sequence ID" value="ADG96919.1"/>
    <property type="molecule type" value="Genomic_DNA"/>
</dbReference>
<dbReference type="Proteomes" id="UP000002247">
    <property type="component" value="Chromosome"/>
</dbReference>
<dbReference type="InterPro" id="IPR042261">
    <property type="entry name" value="Lsr2-like_dimerization"/>
</dbReference>
<proteinExistence type="predicted"/>
<organism evidence="4 5">
    <name type="scientific">Segniliparus rotundus (strain ATCC BAA-972 / CDC 1076 / CIP 108378 / DSM 44985 / JCM 13578)</name>
    <dbReference type="NCBI Taxonomy" id="640132"/>
    <lineage>
        <taxon>Bacteria</taxon>
        <taxon>Bacillati</taxon>
        <taxon>Actinomycetota</taxon>
        <taxon>Actinomycetes</taxon>
        <taxon>Mycobacteriales</taxon>
        <taxon>Segniliparaceae</taxon>
        <taxon>Segniliparus</taxon>
    </lineage>
</organism>
<evidence type="ECO:0000256" key="1">
    <source>
        <dbReference type="ARBA" id="ARBA00023125"/>
    </source>
</evidence>
<feature type="domain" description="Lsr2 DNA-binding" evidence="3">
    <location>
        <begin position="76"/>
        <end position="110"/>
    </location>
</feature>
<dbReference type="Pfam" id="PF23359">
    <property type="entry name" value="Lsr2_DNA-bd"/>
    <property type="match status" value="1"/>
</dbReference>
<gene>
    <name evidence="4" type="ordered locus">Srot_0432</name>
</gene>
<dbReference type="GO" id="GO:0003677">
    <property type="term" value="F:DNA binding"/>
    <property type="evidence" value="ECO:0007669"/>
    <property type="project" value="UniProtKB-KW"/>
</dbReference>